<protein>
    <submittedName>
        <fullName evidence="2">Uncharacterized protein</fullName>
    </submittedName>
</protein>
<dbReference type="Proteomes" id="UP000823775">
    <property type="component" value="Unassembled WGS sequence"/>
</dbReference>
<dbReference type="EMBL" id="JACEIK010000131">
    <property type="protein sequence ID" value="MCD7450434.1"/>
    <property type="molecule type" value="Genomic_DNA"/>
</dbReference>
<feature type="region of interest" description="Disordered" evidence="1">
    <location>
        <begin position="53"/>
        <end position="79"/>
    </location>
</feature>
<proteinExistence type="predicted"/>
<name>A0ABS8RV09_DATST</name>
<organism evidence="2 3">
    <name type="scientific">Datura stramonium</name>
    <name type="common">Jimsonweed</name>
    <name type="synonym">Common thornapple</name>
    <dbReference type="NCBI Taxonomy" id="4076"/>
    <lineage>
        <taxon>Eukaryota</taxon>
        <taxon>Viridiplantae</taxon>
        <taxon>Streptophyta</taxon>
        <taxon>Embryophyta</taxon>
        <taxon>Tracheophyta</taxon>
        <taxon>Spermatophyta</taxon>
        <taxon>Magnoliopsida</taxon>
        <taxon>eudicotyledons</taxon>
        <taxon>Gunneridae</taxon>
        <taxon>Pentapetalae</taxon>
        <taxon>asterids</taxon>
        <taxon>lamiids</taxon>
        <taxon>Solanales</taxon>
        <taxon>Solanaceae</taxon>
        <taxon>Solanoideae</taxon>
        <taxon>Datureae</taxon>
        <taxon>Datura</taxon>
    </lineage>
</organism>
<keyword evidence="3" id="KW-1185">Reference proteome</keyword>
<reference evidence="2 3" key="1">
    <citation type="journal article" date="2021" name="BMC Genomics">
        <title>Datura genome reveals duplications of psychoactive alkaloid biosynthetic genes and high mutation rate following tissue culture.</title>
        <authorList>
            <person name="Rajewski A."/>
            <person name="Carter-House D."/>
            <person name="Stajich J."/>
            <person name="Litt A."/>
        </authorList>
    </citation>
    <scope>NUCLEOTIDE SEQUENCE [LARGE SCALE GENOMIC DNA]</scope>
    <source>
        <strain evidence="2">AR-01</strain>
    </source>
</reference>
<sequence>MVRRKENEEEEDIRVRVWPVSDRFRVVWSWSTSMTHHRLWKTKEWSLRLPERTRERGEGGCDGLAENGEEENEWGGARGEREDERLERVWGARVINMGSG</sequence>
<evidence type="ECO:0000313" key="3">
    <source>
        <dbReference type="Proteomes" id="UP000823775"/>
    </source>
</evidence>
<evidence type="ECO:0000256" key="1">
    <source>
        <dbReference type="SAM" id="MobiDB-lite"/>
    </source>
</evidence>
<evidence type="ECO:0000313" key="2">
    <source>
        <dbReference type="EMBL" id="MCD7450434.1"/>
    </source>
</evidence>
<gene>
    <name evidence="2" type="ORF">HAX54_006227</name>
</gene>
<accession>A0ABS8RV09</accession>
<comment type="caution">
    <text evidence="2">The sequence shown here is derived from an EMBL/GenBank/DDBJ whole genome shotgun (WGS) entry which is preliminary data.</text>
</comment>